<dbReference type="PANTHER" id="PTHR30136">
    <property type="entry name" value="HELIX-TURN-HELIX TRANSCRIPTIONAL REGULATOR, ICLR FAMILY"/>
    <property type="match status" value="1"/>
</dbReference>
<feature type="domain" description="HTH iclR-type" evidence="3">
    <location>
        <begin position="12"/>
        <end position="73"/>
    </location>
</feature>
<evidence type="ECO:0000259" key="3">
    <source>
        <dbReference type="PROSITE" id="PS51077"/>
    </source>
</evidence>
<dbReference type="InterPro" id="IPR036390">
    <property type="entry name" value="WH_DNA-bd_sf"/>
</dbReference>
<evidence type="ECO:0000256" key="2">
    <source>
        <dbReference type="ARBA" id="ARBA00023163"/>
    </source>
</evidence>
<sequence>MPENSRSAPQGSQTLARGIQALKTVAMSRSGLSIQEVAAGLGIHRSVASRLLQTLSEGGLITRGGDGRYRAGAGLIPLARNGVAVFREEALPEVRRLCDRLGVTVALFVEQAGAAYALLVEAPRSAGFHLSLSEGASYPFDHGAATWALRSLHPARPDDPAVLTEARSRGWVRTAGEVEPGAYALAVPIGSDGLRPNACLAVITLREELLDGALEPLLESARRIGA</sequence>
<keyword evidence="5" id="KW-1185">Reference proteome</keyword>
<keyword evidence="1" id="KW-0805">Transcription regulation</keyword>
<dbReference type="Gene3D" id="3.30.450.40">
    <property type="match status" value="1"/>
</dbReference>
<dbReference type="SUPFAM" id="SSF55781">
    <property type="entry name" value="GAF domain-like"/>
    <property type="match status" value="1"/>
</dbReference>
<accession>A0ABN6FMI6</accession>
<dbReference type="RefSeq" id="WP_229230673.1">
    <property type="nucleotide sequence ID" value="NZ_AP024525.1"/>
</dbReference>
<reference evidence="4 5" key="1">
    <citation type="journal article" date="2021" name="J. Biosci. Bioeng.">
        <title>Identification and characterization of a chc gene cluster responsible for the aromatization pathway of cyclohexanecarboxylate degradation in Sinomonas cyclohexanicum ATCC 51369.</title>
        <authorList>
            <person name="Yamamoto T."/>
            <person name="Hasegawa Y."/>
            <person name="Lau P.C.K."/>
            <person name="Iwaki H."/>
        </authorList>
    </citation>
    <scope>NUCLEOTIDE SEQUENCE [LARGE SCALE GENOMIC DNA]</scope>
    <source>
        <strain evidence="4 5">ATCC 51369</strain>
    </source>
</reference>
<dbReference type="Pfam" id="PF09339">
    <property type="entry name" value="HTH_IclR"/>
    <property type="match status" value="1"/>
</dbReference>
<organism evidence="4 5">
    <name type="scientific">Sinomonas cyclohexanicum</name>
    <name type="common">Corynebacterium cyclohexanicum</name>
    <dbReference type="NCBI Taxonomy" id="322009"/>
    <lineage>
        <taxon>Bacteria</taxon>
        <taxon>Bacillati</taxon>
        <taxon>Actinomycetota</taxon>
        <taxon>Actinomycetes</taxon>
        <taxon>Micrococcales</taxon>
        <taxon>Micrococcaceae</taxon>
        <taxon>Sinomonas</taxon>
    </lineage>
</organism>
<dbReference type="InterPro" id="IPR029016">
    <property type="entry name" value="GAF-like_dom_sf"/>
</dbReference>
<evidence type="ECO:0000313" key="5">
    <source>
        <dbReference type="Proteomes" id="UP001319861"/>
    </source>
</evidence>
<protein>
    <submittedName>
        <fullName evidence="4">Transcriptional regulator</fullName>
    </submittedName>
</protein>
<dbReference type="PROSITE" id="PS51077">
    <property type="entry name" value="HTH_ICLR"/>
    <property type="match status" value="1"/>
</dbReference>
<dbReference type="PANTHER" id="PTHR30136:SF24">
    <property type="entry name" value="HTH-TYPE TRANSCRIPTIONAL REPRESSOR ALLR"/>
    <property type="match status" value="1"/>
</dbReference>
<gene>
    <name evidence="4" type="ORF">SCMU_38700</name>
</gene>
<dbReference type="Proteomes" id="UP001319861">
    <property type="component" value="Chromosome"/>
</dbReference>
<keyword evidence="2" id="KW-0804">Transcription</keyword>
<dbReference type="Gene3D" id="1.10.10.10">
    <property type="entry name" value="Winged helix-like DNA-binding domain superfamily/Winged helix DNA-binding domain"/>
    <property type="match status" value="1"/>
</dbReference>
<dbReference type="SUPFAM" id="SSF46785">
    <property type="entry name" value="Winged helix' DNA-binding domain"/>
    <property type="match status" value="1"/>
</dbReference>
<dbReference type="InterPro" id="IPR036388">
    <property type="entry name" value="WH-like_DNA-bd_sf"/>
</dbReference>
<evidence type="ECO:0000256" key="1">
    <source>
        <dbReference type="ARBA" id="ARBA00023015"/>
    </source>
</evidence>
<dbReference type="InterPro" id="IPR005471">
    <property type="entry name" value="Tscrpt_reg_IclR_N"/>
</dbReference>
<evidence type="ECO:0000313" key="4">
    <source>
        <dbReference type="EMBL" id="BCT78028.1"/>
    </source>
</evidence>
<dbReference type="EMBL" id="AP024525">
    <property type="protein sequence ID" value="BCT78028.1"/>
    <property type="molecule type" value="Genomic_DNA"/>
</dbReference>
<dbReference type="InterPro" id="IPR050707">
    <property type="entry name" value="HTH_MetabolicPath_Reg"/>
</dbReference>
<dbReference type="SMART" id="SM00346">
    <property type="entry name" value="HTH_ICLR"/>
    <property type="match status" value="1"/>
</dbReference>
<proteinExistence type="predicted"/>
<name>A0ABN6FMI6_SINCY</name>